<feature type="region of interest" description="Disordered" evidence="8">
    <location>
        <begin position="615"/>
        <end position="691"/>
    </location>
</feature>
<evidence type="ECO:0000313" key="11">
    <source>
        <dbReference type="Proteomes" id="UP001488805"/>
    </source>
</evidence>
<feature type="compositionally biased region" description="Polar residues" evidence="8">
    <location>
        <begin position="559"/>
        <end position="577"/>
    </location>
</feature>
<keyword evidence="11" id="KW-1185">Reference proteome</keyword>
<feature type="region of interest" description="Disordered" evidence="8">
    <location>
        <begin position="543"/>
        <end position="579"/>
    </location>
</feature>
<dbReference type="GO" id="GO:0016607">
    <property type="term" value="C:nuclear speck"/>
    <property type="evidence" value="ECO:0007669"/>
    <property type="project" value="UniProtKB-SubCell"/>
</dbReference>
<evidence type="ECO:0000256" key="7">
    <source>
        <dbReference type="ARBA" id="ARBA00023242"/>
    </source>
</evidence>
<dbReference type="Proteomes" id="UP001488805">
    <property type="component" value="Unassembled WGS sequence"/>
</dbReference>
<gene>
    <name evidence="10" type="ORF">VZT92_023815</name>
</gene>
<keyword evidence="3" id="KW-0914">Notch signaling pathway</keyword>
<feature type="compositionally biased region" description="Pro residues" evidence="8">
    <location>
        <begin position="332"/>
        <end position="358"/>
    </location>
</feature>
<feature type="compositionally biased region" description="Low complexity" evidence="8">
    <location>
        <begin position="465"/>
        <end position="480"/>
    </location>
</feature>
<evidence type="ECO:0000256" key="4">
    <source>
        <dbReference type="ARBA" id="ARBA00023015"/>
    </source>
</evidence>
<feature type="compositionally biased region" description="Basic residues" evidence="8">
    <location>
        <begin position="61"/>
        <end position="70"/>
    </location>
</feature>
<evidence type="ECO:0000259" key="9">
    <source>
        <dbReference type="SMART" id="SM01275"/>
    </source>
</evidence>
<dbReference type="InterPro" id="IPR019082">
    <property type="entry name" value="Mastermind-like_N"/>
</dbReference>
<dbReference type="Gene3D" id="6.10.250.970">
    <property type="match status" value="1"/>
</dbReference>
<keyword evidence="6" id="KW-0804">Transcription</keyword>
<feature type="region of interest" description="Disordered" evidence="8">
    <location>
        <begin position="158"/>
        <end position="224"/>
    </location>
</feature>
<proteinExistence type="inferred from homology"/>
<comment type="subcellular location">
    <subcellularLocation>
        <location evidence="1">Nucleus speckle</location>
    </subcellularLocation>
</comment>
<evidence type="ECO:0000256" key="8">
    <source>
        <dbReference type="SAM" id="MobiDB-lite"/>
    </source>
</evidence>
<evidence type="ECO:0000313" key="10">
    <source>
        <dbReference type="EMBL" id="KAK9518509.1"/>
    </source>
</evidence>
<feature type="region of interest" description="Disordered" evidence="8">
    <location>
        <begin position="258"/>
        <end position="480"/>
    </location>
</feature>
<reference evidence="10 11" key="1">
    <citation type="journal article" date="2024" name="Genome Biol. Evol.">
        <title>Chromosome-level genome assembly of the viviparous eelpout Zoarces viviparus.</title>
        <authorList>
            <person name="Fuhrmann N."/>
            <person name="Brasseur M.V."/>
            <person name="Bakowski C.E."/>
            <person name="Podsiadlowski L."/>
            <person name="Prost S."/>
            <person name="Krehenwinkel H."/>
            <person name="Mayer C."/>
        </authorList>
    </citation>
    <scope>NUCLEOTIDE SEQUENCE [LARGE SCALE GENOMIC DNA]</scope>
    <source>
        <strain evidence="10">NO-MEL_2022_Ind0_liver</strain>
    </source>
</reference>
<feature type="region of interest" description="Disordered" evidence="8">
    <location>
        <begin position="830"/>
        <end position="870"/>
    </location>
</feature>
<evidence type="ECO:0000256" key="6">
    <source>
        <dbReference type="ARBA" id="ARBA00023163"/>
    </source>
</evidence>
<name>A0AAW1E7H0_ZOAVI</name>
<dbReference type="Pfam" id="PF09596">
    <property type="entry name" value="MamL-1"/>
    <property type="match status" value="1"/>
</dbReference>
<dbReference type="AlphaFoldDB" id="A0AAW1E7H0"/>
<comment type="caution">
    <text evidence="10">The sequence shown here is derived from an EMBL/GenBank/DDBJ whole genome shotgun (WGS) entry which is preliminary data.</text>
</comment>
<keyword evidence="4" id="KW-0805">Transcription regulation</keyword>
<dbReference type="Pfam" id="PF20801">
    <property type="entry name" value="MAML1_3_TAD2"/>
    <property type="match status" value="1"/>
</dbReference>
<evidence type="ECO:0000256" key="1">
    <source>
        <dbReference type="ARBA" id="ARBA00004324"/>
    </source>
</evidence>
<evidence type="ECO:0000256" key="3">
    <source>
        <dbReference type="ARBA" id="ARBA00022976"/>
    </source>
</evidence>
<dbReference type="GO" id="GO:0007221">
    <property type="term" value="P:positive regulation of transcription of Notch receptor target"/>
    <property type="evidence" value="ECO:0007669"/>
    <property type="project" value="InterPro"/>
</dbReference>
<evidence type="ECO:0000256" key="2">
    <source>
        <dbReference type="ARBA" id="ARBA00008081"/>
    </source>
</evidence>
<keyword evidence="7" id="KW-0539">Nucleus</keyword>
<feature type="compositionally biased region" description="Gly residues" evidence="8">
    <location>
        <begin position="84"/>
        <end position="98"/>
    </location>
</feature>
<dbReference type="InterPro" id="IPR046369">
    <property type="entry name" value="MAML1-3"/>
</dbReference>
<dbReference type="SMART" id="SM01275">
    <property type="entry name" value="MamL-1"/>
    <property type="match status" value="1"/>
</dbReference>
<feature type="region of interest" description="Disordered" evidence="8">
    <location>
        <begin position="121"/>
        <end position="142"/>
    </location>
</feature>
<feature type="region of interest" description="Disordered" evidence="8">
    <location>
        <begin position="894"/>
        <end position="919"/>
    </location>
</feature>
<comment type="similarity">
    <text evidence="2">Belongs to the mastermind family.</text>
</comment>
<feature type="domain" description="Neurogenic mastermind-like N-terminal" evidence="9">
    <location>
        <begin position="8"/>
        <end position="67"/>
    </location>
</feature>
<feature type="compositionally biased region" description="Polar residues" evidence="8">
    <location>
        <begin position="431"/>
        <end position="448"/>
    </location>
</feature>
<accession>A0AAW1E7H0</accession>
<keyword evidence="5" id="KW-0010">Activator</keyword>
<dbReference type="PANTHER" id="PTHR15692">
    <property type="entry name" value="MASTERMIND-LIKE"/>
    <property type="match status" value="1"/>
</dbReference>
<dbReference type="GO" id="GO:0003713">
    <property type="term" value="F:transcription coactivator activity"/>
    <property type="evidence" value="ECO:0007669"/>
    <property type="project" value="InterPro"/>
</dbReference>
<dbReference type="PANTHER" id="PTHR15692:SF19">
    <property type="entry name" value="MASTERMIND-LIKE PROTEIN 1"/>
    <property type="match status" value="1"/>
</dbReference>
<protein>
    <recommendedName>
        <fullName evidence="9">Neurogenic mastermind-like N-terminal domain-containing protein</fullName>
    </recommendedName>
</protein>
<feature type="region of interest" description="Disordered" evidence="8">
    <location>
        <begin position="492"/>
        <end position="511"/>
    </location>
</feature>
<feature type="compositionally biased region" description="Low complexity" evidence="8">
    <location>
        <begin position="364"/>
        <end position="378"/>
    </location>
</feature>
<dbReference type="InterPro" id="IPR048455">
    <property type="entry name" value="MAML1_3_TAD2"/>
</dbReference>
<feature type="compositionally biased region" description="Gly residues" evidence="8">
    <location>
        <begin position="268"/>
        <end position="282"/>
    </location>
</feature>
<dbReference type="InterPro" id="IPR046370">
    <property type="entry name" value="MAML_N_sf"/>
</dbReference>
<evidence type="ECO:0000256" key="5">
    <source>
        <dbReference type="ARBA" id="ARBA00023159"/>
    </source>
</evidence>
<sequence length="1001" mass="106485">MMADFVTPRHSAVMERLRRRIELFRQHHNSCESRYENATLERLELERQQTFALHQRCLQAKAKRSNKHRQTQPQASGDQAGQRAPGGGGGGAELGESGGTTAEQSRNSTLIALQETVKRKLENASSPLGRDPVNGFGDGFPPNKKTCLDNGAVNGSPLDSKLGISDSLNSNGTHGSAGESADGGGRESGSDFHRKEMKQEPDDILPIMPPSGGGGGNNSLFPDLNLNEQEWTELMEELNCSVAYEDIQDILNDGFEEDRKDSLVPTPGGAGGAGGAGGGGGLLPPDLVHVKTEFSPSSVAFEQDSRTVSPHIRSSSGPPPRSPVASSSASSPAPPPPPRQLQPPPNNHLLPPGGPPVPKDLSPAQQLQQLAAQQQRAQQHLHGHQMQHKQPQPGGAKFHNQGPPHAHPPPSWPPMANTSQSPLGAAFGMDKQTSPSLYPQDFNPNPQKQLLMPGQPNKGPPKPGYPNMMGHPTPAGPGAQATAAMLNYNNTKPLSHFEAGPGPPRPPNTQSQNKAALLTLLRQQQQIKQKNSMNFRQHITHAQDQNSYPTPPHGPASAPVNNAMTTQPGPNAMSGNHGNAAYLSSQAAVAAALKHQQQHQQQILEQQKQQYMQRQQLMAEQEKQRQQDQQLQRHLTRPPPQYQDQPGQPANQNPFPQPPVNQFTASSQPMGSVGSMGGPAPGPQRMFPQNQSMLGMSMPTGGVAPPPTGIQGDIGLSSCGGGGGGANVDVQQVLYNNMNLHPSSHPSQQRQPLGAMSAAYRQNLLAQQQHLKSQPNAAMLKQQQRQLVAAAAAATRMPGSMQNSMGPTMPGGMQGAQSAAAAAVAWQQQMANQPPSSNAGLPSNAFGNPPNAFHLQQQQQSRLPKMPPGAAPFGANPNGRPMGGLNQMMQTNMAAAAQQRAAPNPQSLAQQQQTTQAGQNQAVLPDLAAFGPLQGNGRQGLQCNQGYQVSRTPSQQQQVSFGYNVASGSFAGESELVDSLLKGQSTQEWMADLDELLASHH</sequence>
<feature type="region of interest" description="Disordered" evidence="8">
    <location>
        <begin position="58"/>
        <end position="106"/>
    </location>
</feature>
<feature type="compositionally biased region" description="Basic and acidic residues" evidence="8">
    <location>
        <begin position="184"/>
        <end position="201"/>
    </location>
</feature>
<feature type="compositionally biased region" description="Low complexity" evidence="8">
    <location>
        <begin position="642"/>
        <end position="654"/>
    </location>
</feature>
<organism evidence="10 11">
    <name type="scientific">Zoarces viviparus</name>
    <name type="common">Viviparous eelpout</name>
    <name type="synonym">Blennius viviparus</name>
    <dbReference type="NCBI Taxonomy" id="48416"/>
    <lineage>
        <taxon>Eukaryota</taxon>
        <taxon>Metazoa</taxon>
        <taxon>Chordata</taxon>
        <taxon>Craniata</taxon>
        <taxon>Vertebrata</taxon>
        <taxon>Euteleostomi</taxon>
        <taxon>Actinopterygii</taxon>
        <taxon>Neopterygii</taxon>
        <taxon>Teleostei</taxon>
        <taxon>Neoteleostei</taxon>
        <taxon>Acanthomorphata</taxon>
        <taxon>Eupercaria</taxon>
        <taxon>Perciformes</taxon>
        <taxon>Cottioidei</taxon>
        <taxon>Zoarcales</taxon>
        <taxon>Zoarcidae</taxon>
        <taxon>Zoarcinae</taxon>
        <taxon>Zoarces</taxon>
    </lineage>
</organism>
<dbReference type="EMBL" id="JBCEZU010000538">
    <property type="protein sequence ID" value="KAK9518509.1"/>
    <property type="molecule type" value="Genomic_DNA"/>
</dbReference>